<dbReference type="AlphaFoldDB" id="N1PEB5"/>
<evidence type="ECO:0000256" key="1">
    <source>
        <dbReference type="SAM" id="MobiDB-lite"/>
    </source>
</evidence>
<feature type="region of interest" description="Disordered" evidence="1">
    <location>
        <begin position="1"/>
        <end position="32"/>
    </location>
</feature>
<reference evidence="3" key="1">
    <citation type="journal article" date="2012" name="PLoS Genet.">
        <title>The genomes of the fungal plant pathogens Cladosporium fulvum and Dothistroma septosporum reveal adaptation to different hosts and lifestyles but also signatures of common ancestry.</title>
        <authorList>
            <person name="de Wit P.J.G.M."/>
            <person name="van der Burgt A."/>
            <person name="Oekmen B."/>
            <person name="Stergiopoulos I."/>
            <person name="Abd-Elsalam K.A."/>
            <person name="Aerts A.L."/>
            <person name="Bahkali A.H."/>
            <person name="Beenen H.G."/>
            <person name="Chettri P."/>
            <person name="Cox M.P."/>
            <person name="Datema E."/>
            <person name="de Vries R.P."/>
            <person name="Dhillon B."/>
            <person name="Ganley A.R."/>
            <person name="Griffiths S.A."/>
            <person name="Guo Y."/>
            <person name="Hamelin R.C."/>
            <person name="Henrissat B."/>
            <person name="Kabir M.S."/>
            <person name="Jashni M.K."/>
            <person name="Kema G."/>
            <person name="Klaubauf S."/>
            <person name="Lapidus A."/>
            <person name="Levasseur A."/>
            <person name="Lindquist E."/>
            <person name="Mehrabi R."/>
            <person name="Ohm R.A."/>
            <person name="Owen T.J."/>
            <person name="Salamov A."/>
            <person name="Schwelm A."/>
            <person name="Schijlen E."/>
            <person name="Sun H."/>
            <person name="van den Burg H.A."/>
            <person name="van Ham R.C.H.J."/>
            <person name="Zhang S."/>
            <person name="Goodwin S.B."/>
            <person name="Grigoriev I.V."/>
            <person name="Collemare J."/>
            <person name="Bradshaw R.E."/>
        </authorList>
    </citation>
    <scope>NUCLEOTIDE SEQUENCE [LARGE SCALE GENOMIC DNA]</scope>
    <source>
        <strain evidence="3">NZE10 / CBS 128990</strain>
    </source>
</reference>
<protein>
    <submittedName>
        <fullName evidence="2">Uncharacterized protein</fullName>
    </submittedName>
</protein>
<evidence type="ECO:0000313" key="2">
    <source>
        <dbReference type="EMBL" id="EME40682.1"/>
    </source>
</evidence>
<organism evidence="2 3">
    <name type="scientific">Dothistroma septosporum (strain NZE10 / CBS 128990)</name>
    <name type="common">Red band needle blight fungus</name>
    <name type="synonym">Mycosphaerella pini</name>
    <dbReference type="NCBI Taxonomy" id="675120"/>
    <lineage>
        <taxon>Eukaryota</taxon>
        <taxon>Fungi</taxon>
        <taxon>Dikarya</taxon>
        <taxon>Ascomycota</taxon>
        <taxon>Pezizomycotina</taxon>
        <taxon>Dothideomycetes</taxon>
        <taxon>Dothideomycetidae</taxon>
        <taxon>Mycosphaerellales</taxon>
        <taxon>Mycosphaerellaceae</taxon>
        <taxon>Dothistroma</taxon>
    </lineage>
</organism>
<evidence type="ECO:0000313" key="3">
    <source>
        <dbReference type="Proteomes" id="UP000016933"/>
    </source>
</evidence>
<keyword evidence="3" id="KW-1185">Reference proteome</keyword>
<name>N1PEB5_DOTSN</name>
<gene>
    <name evidence="2" type="ORF">DOTSEDRAFT_37459</name>
</gene>
<dbReference type="Proteomes" id="UP000016933">
    <property type="component" value="Unassembled WGS sequence"/>
</dbReference>
<reference evidence="2 3" key="2">
    <citation type="journal article" date="2012" name="PLoS Pathog.">
        <title>Diverse lifestyles and strategies of plant pathogenesis encoded in the genomes of eighteen Dothideomycetes fungi.</title>
        <authorList>
            <person name="Ohm R.A."/>
            <person name="Feau N."/>
            <person name="Henrissat B."/>
            <person name="Schoch C.L."/>
            <person name="Horwitz B.A."/>
            <person name="Barry K.W."/>
            <person name="Condon B.J."/>
            <person name="Copeland A.C."/>
            <person name="Dhillon B."/>
            <person name="Glaser F."/>
            <person name="Hesse C.N."/>
            <person name="Kosti I."/>
            <person name="LaButti K."/>
            <person name="Lindquist E.A."/>
            <person name="Lucas S."/>
            <person name="Salamov A.A."/>
            <person name="Bradshaw R.E."/>
            <person name="Ciuffetti L."/>
            <person name="Hamelin R.C."/>
            <person name="Kema G.H.J."/>
            <person name="Lawrence C."/>
            <person name="Scott J.A."/>
            <person name="Spatafora J.W."/>
            <person name="Turgeon B.G."/>
            <person name="de Wit P.J.G.M."/>
            <person name="Zhong S."/>
            <person name="Goodwin S.B."/>
            <person name="Grigoriev I.V."/>
        </authorList>
    </citation>
    <scope>NUCLEOTIDE SEQUENCE [LARGE SCALE GENOMIC DNA]</scope>
    <source>
        <strain evidence="3">NZE10 / CBS 128990</strain>
    </source>
</reference>
<accession>N1PEB5</accession>
<sequence length="100" mass="10849">MTPNPSQAPLPDHDHKYHINPCPDPASRPKRHEGVHIVDGALASTIDGFETLEKRAAHDLSDAKFAMGEVSGQAWESLEAMTDRFGEADGCPFLVVESVP</sequence>
<dbReference type="EMBL" id="KB446543">
    <property type="protein sequence ID" value="EME40682.1"/>
    <property type="molecule type" value="Genomic_DNA"/>
</dbReference>
<proteinExistence type="predicted"/>
<dbReference type="HOGENOM" id="CLU_2306029_0_0_1"/>